<feature type="domain" description="ENTH" evidence="3">
    <location>
        <begin position="26"/>
        <end position="157"/>
    </location>
</feature>
<evidence type="ECO:0000313" key="4">
    <source>
        <dbReference type="Proteomes" id="UP000095280"/>
    </source>
</evidence>
<dbReference type="InterPro" id="IPR013809">
    <property type="entry name" value="ENTH"/>
</dbReference>
<comment type="similarity">
    <text evidence="1">Belongs to the PICALM/SNAP91 family.</text>
</comment>
<evidence type="ECO:0000256" key="2">
    <source>
        <dbReference type="SAM" id="MobiDB-lite"/>
    </source>
</evidence>
<dbReference type="Pfam" id="PF07651">
    <property type="entry name" value="ANTH"/>
    <property type="match status" value="1"/>
</dbReference>
<dbReference type="PANTHER" id="PTHR22951">
    <property type="entry name" value="CLATHRIN ASSEMBLY PROTEIN"/>
    <property type="match status" value="1"/>
</dbReference>
<dbReference type="InterPro" id="IPR014712">
    <property type="entry name" value="ANTH_dom_sf"/>
</dbReference>
<dbReference type="PROSITE" id="PS50942">
    <property type="entry name" value="ENTH"/>
    <property type="match status" value="1"/>
</dbReference>
<keyword evidence="4" id="KW-1185">Reference proteome</keyword>
<dbReference type="InterPro" id="IPR008942">
    <property type="entry name" value="ENTH_VHS"/>
</dbReference>
<evidence type="ECO:0000256" key="1">
    <source>
        <dbReference type="ARBA" id="ARBA00008011"/>
    </source>
</evidence>
<dbReference type="Gene3D" id="1.25.40.90">
    <property type="match status" value="1"/>
</dbReference>
<dbReference type="GO" id="GO:0098894">
    <property type="term" value="C:extrinsic component of presynaptic endocytic zone membrane"/>
    <property type="evidence" value="ECO:0007669"/>
    <property type="project" value="TreeGrafter"/>
</dbReference>
<evidence type="ECO:0000259" key="3">
    <source>
        <dbReference type="PROSITE" id="PS50942"/>
    </source>
</evidence>
<dbReference type="GO" id="GO:0030136">
    <property type="term" value="C:clathrin-coated vesicle"/>
    <property type="evidence" value="ECO:0007669"/>
    <property type="project" value="InterPro"/>
</dbReference>
<dbReference type="WBParaSite" id="maker-uti_cns_0002729-snap-gene-0.10-mRNA-1">
    <property type="protein sequence ID" value="maker-uti_cns_0002729-snap-gene-0.10-mRNA-1"/>
    <property type="gene ID" value="maker-uti_cns_0002729-snap-gene-0.10"/>
</dbReference>
<dbReference type="GO" id="GO:0016185">
    <property type="term" value="P:synaptic vesicle budding from presynaptic endocytic zone membrane"/>
    <property type="evidence" value="ECO:0007669"/>
    <property type="project" value="TreeGrafter"/>
</dbReference>
<dbReference type="GO" id="GO:0005545">
    <property type="term" value="F:1-phosphatidylinositol binding"/>
    <property type="evidence" value="ECO:0007669"/>
    <property type="project" value="InterPro"/>
</dbReference>
<dbReference type="PANTHER" id="PTHR22951:SF5">
    <property type="entry name" value="PHOSPHATIDYLINOSITOL-BINDING CLATHRIN ASSEMBLY PROTEIN LAP"/>
    <property type="match status" value="1"/>
</dbReference>
<proteinExistence type="inferred from homology"/>
<sequence length="302" mass="32850">MAGKAIKQLSSGGSGQSLSDRMTSAKHIISGSGLGRAVCKATTEEIIAPKKKHLGYLIECTNQSNVSIPELANALLERLSSSNWVVVFKALVSIHSVMNYGNERFTQYLASNNCNLSLRNFYDKSSVQGADMSRFICRYSAYVQEKAFAYRSLAYDLCKVKRGSDDGALRTQSVEKLLRSLPVLIAQFDALLGFDATPSELSNPIINAALALWMGRVNWSAKTRSNFLAGHAKSHLAQYWRAACISGRGRSNSLSSTAGLAEPPTGPSPASVRSRTPVYYASERRPRPYRARSGPSPTRAAC</sequence>
<dbReference type="FunFam" id="1.25.40.90:FF:000017">
    <property type="entry name" value="Phosphatidylinositol-binding clathrin assembly protein LAP"/>
    <property type="match status" value="1"/>
</dbReference>
<dbReference type="InterPro" id="IPR011417">
    <property type="entry name" value="ANTH_dom"/>
</dbReference>
<dbReference type="GO" id="GO:0048268">
    <property type="term" value="P:clathrin coat assembly"/>
    <property type="evidence" value="ECO:0007669"/>
    <property type="project" value="InterPro"/>
</dbReference>
<dbReference type="InterPro" id="IPR045192">
    <property type="entry name" value="AP180-like"/>
</dbReference>
<dbReference type="GO" id="GO:0005905">
    <property type="term" value="C:clathrin-coated pit"/>
    <property type="evidence" value="ECO:0007669"/>
    <property type="project" value="TreeGrafter"/>
</dbReference>
<feature type="region of interest" description="Disordered" evidence="2">
    <location>
        <begin position="254"/>
        <end position="302"/>
    </location>
</feature>
<protein>
    <submittedName>
        <fullName evidence="5">ENTH domain-containing protein</fullName>
    </submittedName>
</protein>
<dbReference type="SUPFAM" id="SSF48464">
    <property type="entry name" value="ENTH/VHS domain"/>
    <property type="match status" value="1"/>
</dbReference>
<accession>A0A1I8GR57</accession>
<dbReference type="GO" id="GO:0005546">
    <property type="term" value="F:phosphatidylinositol-4,5-bisphosphate binding"/>
    <property type="evidence" value="ECO:0007669"/>
    <property type="project" value="TreeGrafter"/>
</dbReference>
<reference evidence="5" key="1">
    <citation type="submission" date="2016-11" db="UniProtKB">
        <authorList>
            <consortium name="WormBaseParasite"/>
        </authorList>
    </citation>
    <scope>IDENTIFICATION</scope>
</reference>
<dbReference type="GO" id="GO:0072583">
    <property type="term" value="P:clathrin-dependent endocytosis"/>
    <property type="evidence" value="ECO:0007669"/>
    <property type="project" value="InterPro"/>
</dbReference>
<evidence type="ECO:0000313" key="5">
    <source>
        <dbReference type="WBParaSite" id="maker-uti_cns_0002729-snap-gene-0.10-mRNA-1"/>
    </source>
</evidence>
<dbReference type="Proteomes" id="UP000095280">
    <property type="component" value="Unplaced"/>
</dbReference>
<dbReference type="SMART" id="SM00273">
    <property type="entry name" value="ENTH"/>
    <property type="match status" value="1"/>
</dbReference>
<dbReference type="Gene3D" id="1.20.58.150">
    <property type="entry name" value="ANTH domain"/>
    <property type="match status" value="1"/>
</dbReference>
<dbReference type="AlphaFoldDB" id="A0A1I8GR57"/>
<dbReference type="GO" id="GO:0000149">
    <property type="term" value="F:SNARE binding"/>
    <property type="evidence" value="ECO:0007669"/>
    <property type="project" value="TreeGrafter"/>
</dbReference>
<name>A0A1I8GR57_9PLAT</name>
<dbReference type="GO" id="GO:0008021">
    <property type="term" value="C:synaptic vesicle"/>
    <property type="evidence" value="ECO:0007669"/>
    <property type="project" value="TreeGrafter"/>
</dbReference>
<dbReference type="SUPFAM" id="SSF89009">
    <property type="entry name" value="GAT-like domain"/>
    <property type="match status" value="1"/>
</dbReference>
<organism evidence="4 5">
    <name type="scientific">Macrostomum lignano</name>
    <dbReference type="NCBI Taxonomy" id="282301"/>
    <lineage>
        <taxon>Eukaryota</taxon>
        <taxon>Metazoa</taxon>
        <taxon>Spiralia</taxon>
        <taxon>Lophotrochozoa</taxon>
        <taxon>Platyhelminthes</taxon>
        <taxon>Rhabditophora</taxon>
        <taxon>Macrostomorpha</taxon>
        <taxon>Macrostomida</taxon>
        <taxon>Macrostomidae</taxon>
        <taxon>Macrostomum</taxon>
    </lineage>
</organism>
<dbReference type="GO" id="GO:0032050">
    <property type="term" value="F:clathrin heavy chain binding"/>
    <property type="evidence" value="ECO:0007669"/>
    <property type="project" value="TreeGrafter"/>
</dbReference>